<organism evidence="2 3">
    <name type="scientific">Aspergillus keveii</name>
    <dbReference type="NCBI Taxonomy" id="714993"/>
    <lineage>
        <taxon>Eukaryota</taxon>
        <taxon>Fungi</taxon>
        <taxon>Dikarya</taxon>
        <taxon>Ascomycota</taxon>
        <taxon>Pezizomycotina</taxon>
        <taxon>Eurotiomycetes</taxon>
        <taxon>Eurotiomycetidae</taxon>
        <taxon>Eurotiales</taxon>
        <taxon>Aspergillaceae</taxon>
        <taxon>Aspergillus</taxon>
        <taxon>Aspergillus subgen. Nidulantes</taxon>
    </lineage>
</organism>
<keyword evidence="1" id="KW-0732">Signal</keyword>
<comment type="caution">
    <text evidence="2">The sequence shown here is derived from an EMBL/GenBank/DDBJ whole genome shotgun (WGS) entry which is preliminary data.</text>
</comment>
<accession>A0ABR4FPA3</accession>
<reference evidence="2 3" key="1">
    <citation type="submission" date="2024-07" db="EMBL/GenBank/DDBJ databases">
        <title>Section-level genome sequencing and comparative genomics of Aspergillus sections Usti and Cavernicolus.</title>
        <authorList>
            <consortium name="Lawrence Berkeley National Laboratory"/>
            <person name="Nybo J.L."/>
            <person name="Vesth T.C."/>
            <person name="Theobald S."/>
            <person name="Frisvad J.C."/>
            <person name="Larsen T.O."/>
            <person name="Kjaerboelling I."/>
            <person name="Rothschild-Mancinelli K."/>
            <person name="Lyhne E.K."/>
            <person name="Kogle M.E."/>
            <person name="Barry K."/>
            <person name="Clum A."/>
            <person name="Na H."/>
            <person name="Ledsgaard L."/>
            <person name="Lin J."/>
            <person name="Lipzen A."/>
            <person name="Kuo A."/>
            <person name="Riley R."/>
            <person name="Mondo S."/>
            <person name="Labutti K."/>
            <person name="Haridas S."/>
            <person name="Pangalinan J."/>
            <person name="Salamov A.A."/>
            <person name="Simmons B.A."/>
            <person name="Magnuson J.K."/>
            <person name="Chen J."/>
            <person name="Drula E."/>
            <person name="Henrissat B."/>
            <person name="Wiebenga A."/>
            <person name="Lubbers R.J."/>
            <person name="Gomes A.C."/>
            <person name="Makela M.R."/>
            <person name="Stajich J."/>
            <person name="Grigoriev I.V."/>
            <person name="Mortensen U.H."/>
            <person name="De Vries R.P."/>
            <person name="Baker S.E."/>
            <person name="Andersen M.R."/>
        </authorList>
    </citation>
    <scope>NUCLEOTIDE SEQUENCE [LARGE SCALE GENOMIC DNA]</scope>
    <source>
        <strain evidence="2 3">CBS 209.92</strain>
    </source>
</reference>
<name>A0ABR4FPA3_9EURO</name>
<keyword evidence="3" id="KW-1185">Reference proteome</keyword>
<dbReference type="EMBL" id="JBFTWV010000155">
    <property type="protein sequence ID" value="KAL2785091.1"/>
    <property type="molecule type" value="Genomic_DNA"/>
</dbReference>
<evidence type="ECO:0000256" key="1">
    <source>
        <dbReference type="SAM" id="SignalP"/>
    </source>
</evidence>
<sequence length="402" mass="45118">MVSKQQYLASWKMTMAIFIAYLPVALGVVECHECRPLDLQQAPGVAIDLTMAYATASIRFRNGTIRPLAMINGTTEYREAMKTIIQGSIAGEKWPWHTIIQTQYIPYTKWWWPVVWAKFRVQNAISPPNLDPIYPDPIPEYYIAIAAMLSDLKSSVLDPLDPPLKYNKVFLSVPDAPPFIYEIVNRFELPCSLAGLEMLGGDLASLHALKYDGVDDWWGPGNEPPAHIDFYYPRMMLTISFNAASLGVSLSARYLGSRDPIEAFQSPRHGADHIQHINGFWDEVQELLARTIADAPVDHILLIGSHAREVSLVEALARAIERSGDIDPSLLDRYQANASEDDRREELFGSANQATWSARWGMKSGYSFCIVPDHCPVDEGGDEEFAGVDWYEILGVPKEPFN</sequence>
<proteinExistence type="predicted"/>
<feature type="signal peptide" evidence="1">
    <location>
        <begin position="1"/>
        <end position="27"/>
    </location>
</feature>
<evidence type="ECO:0000313" key="2">
    <source>
        <dbReference type="EMBL" id="KAL2785091.1"/>
    </source>
</evidence>
<dbReference type="Proteomes" id="UP001610563">
    <property type="component" value="Unassembled WGS sequence"/>
</dbReference>
<feature type="chain" id="PRO_5047049922" evidence="1">
    <location>
        <begin position="28"/>
        <end position="402"/>
    </location>
</feature>
<gene>
    <name evidence="2" type="ORF">BJX66DRAFT_68086</name>
</gene>
<protein>
    <submittedName>
        <fullName evidence="2">Uncharacterized protein</fullName>
    </submittedName>
</protein>
<evidence type="ECO:0000313" key="3">
    <source>
        <dbReference type="Proteomes" id="UP001610563"/>
    </source>
</evidence>